<dbReference type="EMBL" id="CP000083">
    <property type="protein sequence ID" value="AAZ25584.1"/>
    <property type="molecule type" value="Genomic_DNA"/>
</dbReference>
<protein>
    <submittedName>
        <fullName evidence="1">Uncharacterized protein</fullName>
    </submittedName>
</protein>
<evidence type="ECO:0000313" key="2">
    <source>
        <dbReference type="Proteomes" id="UP000000547"/>
    </source>
</evidence>
<dbReference type="AlphaFoldDB" id="Q47YQ3"/>
<name>Q47YQ3_COLP3</name>
<dbReference type="HOGENOM" id="CLU_3326861_0_0_6"/>
<dbReference type="KEGG" id="cps:CPS_3392"/>
<dbReference type="Proteomes" id="UP000000547">
    <property type="component" value="Chromosome"/>
</dbReference>
<gene>
    <name evidence="1" type="ordered locus">CPS_3392</name>
</gene>
<evidence type="ECO:0000313" key="1">
    <source>
        <dbReference type="EMBL" id="AAZ25584.1"/>
    </source>
</evidence>
<accession>Q47YQ3</accession>
<dbReference type="STRING" id="167879.CPS_3392"/>
<proteinExistence type="predicted"/>
<sequence length="38" mass="4501">MVKFVFLQVQLLLTKAKKRTDTIYKIKKGTVNSDFVIW</sequence>
<organism evidence="1 2">
    <name type="scientific">Colwellia psychrerythraea (strain 34H / ATCC BAA-681)</name>
    <name type="common">Vibrio psychroerythus</name>
    <dbReference type="NCBI Taxonomy" id="167879"/>
    <lineage>
        <taxon>Bacteria</taxon>
        <taxon>Pseudomonadati</taxon>
        <taxon>Pseudomonadota</taxon>
        <taxon>Gammaproteobacteria</taxon>
        <taxon>Alteromonadales</taxon>
        <taxon>Colwelliaceae</taxon>
        <taxon>Colwellia</taxon>
    </lineage>
</organism>
<reference evidence="1" key="1">
    <citation type="journal article" date="2005" name="Proc. Natl. Acad. Sci. U.S.A.">
        <title>The psychrophilic lifestyle as revealed by the genome sequence of Colwellia psychrerythraea 34H through genomic and proteomic analyses.</title>
        <authorList>
            <person name="Methe B.A."/>
            <person name="Nelson K.E."/>
            <person name="Deming J.W."/>
            <person name="Momen B."/>
            <person name="Melamud E."/>
            <person name="Zhang X."/>
            <person name="Moult J."/>
            <person name="Madupu R."/>
            <person name="Nelson W.C."/>
            <person name="Dodson R.J."/>
            <person name="Brinkac L.M."/>
            <person name="Daugherty S.C."/>
            <person name="Durkin A.S."/>
            <person name="DeBoy R.T."/>
            <person name="Kolonay J.F."/>
            <person name="Sullivan S.A."/>
            <person name="Zhou L."/>
            <person name="Davidsen T.M."/>
            <person name="Wu M."/>
            <person name="Huston A.L."/>
            <person name="Lewis M."/>
            <person name="Weaver B."/>
            <person name="Weidman J.F."/>
            <person name="Khouri H."/>
            <person name="Utterback T.R."/>
            <person name="Feldblyum T.V."/>
            <person name="Fraser C.M."/>
        </authorList>
    </citation>
    <scope>NUCLEOTIDE SEQUENCE [LARGE SCALE GENOMIC DNA]</scope>
    <source>
        <strain evidence="1">34H</strain>
    </source>
</reference>